<protein>
    <submittedName>
        <fullName evidence="1">Uncharacterized protein</fullName>
    </submittedName>
</protein>
<dbReference type="EMBL" id="LUGG01000013">
    <property type="protein sequence ID" value="OBZ70847.1"/>
    <property type="molecule type" value="Genomic_DNA"/>
</dbReference>
<gene>
    <name evidence="1" type="ORF">A0H81_09432</name>
</gene>
<dbReference type="Proteomes" id="UP000092993">
    <property type="component" value="Unassembled WGS sequence"/>
</dbReference>
<keyword evidence="2" id="KW-1185">Reference proteome</keyword>
<organism evidence="1 2">
    <name type="scientific">Grifola frondosa</name>
    <name type="common">Maitake</name>
    <name type="synonym">Polyporus frondosus</name>
    <dbReference type="NCBI Taxonomy" id="5627"/>
    <lineage>
        <taxon>Eukaryota</taxon>
        <taxon>Fungi</taxon>
        <taxon>Dikarya</taxon>
        <taxon>Basidiomycota</taxon>
        <taxon>Agaricomycotina</taxon>
        <taxon>Agaricomycetes</taxon>
        <taxon>Polyporales</taxon>
        <taxon>Grifolaceae</taxon>
        <taxon>Grifola</taxon>
    </lineage>
</organism>
<dbReference type="AlphaFoldDB" id="A0A1C7M2V7"/>
<accession>A0A1C7M2V7</accession>
<dbReference type="OMA" id="EHAYMPP"/>
<comment type="caution">
    <text evidence="1">The sequence shown here is derived from an EMBL/GenBank/DDBJ whole genome shotgun (WGS) entry which is preliminary data.</text>
</comment>
<sequence>MFSCECLFSSMGDRTLRFQLEVQGDPNVTLSFNDALVAAVSEDGGWIITSPNVGFIPRPIIGLVEVRLREDGRYGEVDPIQWPQLFDERLPHYAMIPRCAKDGQFNMHPAPAMWLNAKDSDFVPCGGGSMVEGLGFLRSVAVEALEKPVDHLSKLVTTVFKQRPSRLAFTEMSMRHACTRLRHCPATRRDIILQVAEVQRYYLETLAYLNWHAEFVDNPLASPDAVPITVADDLMGALTTDPGVVQKLMSAGIPVWYFRRPSQMTQGVVIRRVVGISTPNVKTEHGMYHGVPIYTGSAGYRHLIAMGRGGHTYHDIASTPYPNVQDPALYFGSVVTNKPQILMTPEELAALLLARPRSPMPMSNSARSRPRTHTQPYYIPPVRGRDKFVELEHAYMPPVIEIWAEALTSVNRARPRQSGSRQWGYWTPEPALVLGPTAPMRVARYIRNWVAAREPWLYLLEIPTISLEDIKTQTWRTLLNNEGDLIDAEELSFDELTTRAAKTKAEVVHVFGRVFEKERVNPQVTRQLAWFGHRFDVVPATLAPQIIWELHELGFRYELLALDRHFVPNQKGPAEEILREELISAIFSGNGAIRVTSLPTFDCGLAARKPKDRAASLEALRKVMLRWTPCPPLLRKAQPLSRMSEDDYISMMERYIARGYTQCFYDASGRAPIVPHRFPFMLI</sequence>
<name>A0A1C7M2V7_GRIFR</name>
<reference evidence="1 2" key="1">
    <citation type="submission" date="2016-03" db="EMBL/GenBank/DDBJ databases">
        <title>Whole genome sequencing of Grifola frondosa 9006-11.</title>
        <authorList>
            <person name="Min B."/>
            <person name="Park H."/>
            <person name="Kim J.-G."/>
            <person name="Cho H."/>
            <person name="Oh Y.-L."/>
            <person name="Kong W.-S."/>
            <person name="Choi I.-G."/>
        </authorList>
    </citation>
    <scope>NUCLEOTIDE SEQUENCE [LARGE SCALE GENOMIC DNA]</scope>
    <source>
        <strain evidence="1 2">9006-11</strain>
    </source>
</reference>
<proteinExistence type="predicted"/>
<dbReference type="OrthoDB" id="2692137at2759"/>
<evidence type="ECO:0000313" key="2">
    <source>
        <dbReference type="Proteomes" id="UP000092993"/>
    </source>
</evidence>
<evidence type="ECO:0000313" key="1">
    <source>
        <dbReference type="EMBL" id="OBZ70847.1"/>
    </source>
</evidence>